<dbReference type="GO" id="GO:0005524">
    <property type="term" value="F:ATP binding"/>
    <property type="evidence" value="ECO:0007669"/>
    <property type="project" value="UniProtKB-KW"/>
</dbReference>
<dbReference type="RefSeq" id="WP_024774963.1">
    <property type="nucleotide sequence ID" value="NZ_CP043857.1"/>
</dbReference>
<keyword evidence="3" id="KW-0597">Phosphoprotein</keyword>
<dbReference type="Pfam" id="PF13426">
    <property type="entry name" value="PAS_9"/>
    <property type="match status" value="1"/>
</dbReference>
<dbReference type="PRINTS" id="PR00344">
    <property type="entry name" value="BCTRLSENSOR"/>
</dbReference>
<gene>
    <name evidence="12" type="ORF">ACBT_1264</name>
    <name evidence="13" type="ORF">FE247_01595</name>
</gene>
<evidence type="ECO:0000256" key="2">
    <source>
        <dbReference type="ARBA" id="ARBA00012438"/>
    </source>
</evidence>
<dbReference type="Proteomes" id="UP000509513">
    <property type="component" value="Chromosome"/>
</dbReference>
<protein>
    <recommendedName>
        <fullName evidence="2">histidine kinase</fullName>
        <ecNumber evidence="2">2.7.13.3</ecNumber>
    </recommendedName>
</protein>
<evidence type="ECO:0000256" key="6">
    <source>
        <dbReference type="ARBA" id="ARBA00022777"/>
    </source>
</evidence>
<dbReference type="Proteomes" id="UP000305417">
    <property type="component" value="Unassembled WGS sequence"/>
</dbReference>
<dbReference type="Pfam" id="PF02518">
    <property type="entry name" value="HATPase_c"/>
    <property type="match status" value="1"/>
</dbReference>
<evidence type="ECO:0000259" key="11">
    <source>
        <dbReference type="PROSITE" id="PS50113"/>
    </source>
</evidence>
<dbReference type="SMART" id="SM00387">
    <property type="entry name" value="HATPase_c"/>
    <property type="match status" value="1"/>
</dbReference>
<evidence type="ECO:0000256" key="7">
    <source>
        <dbReference type="ARBA" id="ARBA00022840"/>
    </source>
</evidence>
<organism evidence="12 15">
    <name type="scientific">Aliarcobacter cibarius</name>
    <dbReference type="NCBI Taxonomy" id="255507"/>
    <lineage>
        <taxon>Bacteria</taxon>
        <taxon>Pseudomonadati</taxon>
        <taxon>Campylobacterota</taxon>
        <taxon>Epsilonproteobacteria</taxon>
        <taxon>Campylobacterales</taxon>
        <taxon>Arcobacteraceae</taxon>
        <taxon>Aliarcobacter</taxon>
    </lineage>
</organism>
<dbReference type="SMART" id="SM00091">
    <property type="entry name" value="PAS"/>
    <property type="match status" value="1"/>
</dbReference>
<dbReference type="SUPFAM" id="SSF55785">
    <property type="entry name" value="PYP-like sensor domain (PAS domain)"/>
    <property type="match status" value="1"/>
</dbReference>
<comment type="catalytic activity">
    <reaction evidence="1">
        <text>ATP + protein L-histidine = ADP + protein N-phospho-L-histidine.</text>
        <dbReference type="EC" id="2.7.13.3"/>
    </reaction>
</comment>
<dbReference type="InterPro" id="IPR036097">
    <property type="entry name" value="HisK_dim/P_sf"/>
</dbReference>
<dbReference type="GO" id="GO:0000155">
    <property type="term" value="F:phosphorelay sensor kinase activity"/>
    <property type="evidence" value="ECO:0007669"/>
    <property type="project" value="InterPro"/>
</dbReference>
<dbReference type="PROSITE" id="PS50112">
    <property type="entry name" value="PAS"/>
    <property type="match status" value="1"/>
</dbReference>
<feature type="domain" description="PAC" evidence="11">
    <location>
        <begin position="210"/>
        <end position="262"/>
    </location>
</feature>
<dbReference type="InterPro" id="IPR003661">
    <property type="entry name" value="HisK_dim/P_dom"/>
</dbReference>
<reference evidence="12 15" key="2">
    <citation type="submission" date="2020-05" db="EMBL/GenBank/DDBJ databases">
        <title>Complete genome sequencing of Campylobacter and Arcobacter type strains.</title>
        <authorList>
            <person name="Miller W.G."/>
            <person name="Yee E."/>
        </authorList>
    </citation>
    <scope>NUCLEOTIDE SEQUENCE [LARGE SCALE GENOMIC DNA]</scope>
    <source>
        <strain evidence="12 15">LMG 21996</strain>
    </source>
</reference>
<sequence length="496" mass="57445">MEDFLTHIEKNKISLIRLWVSSSTVLDLIKKYSLDENLFIRRYAFALVEYYILVIKNDGKNENDHSIIDFVKYLKKHHIKINEFFLMFLAFKDALIDFATNEKIKSSFLEKRVDFYFKSILSELLDLYSKSIEQIESALNKSVDIVDKYVLMSRCDKEGKITSVSSAFCKLTGYEAFELIGKNFDILNYPNYQKEKLEELKERLKSGEMWSGTLKSIKKNGDVFWLKSTILPNFDSNSNIISYDSINEDITSSVELKNKQKILIEQSKSAAMGEMISIIAHQWRQPLQAISILNQKLSMTKMLKGEITDEVLEDVTNAINLQLDYMSKTIDDFRDYFKPNKKKVETNIEHILNKSIDFLSYLLKLNSIKINLKNNSHSNIEVFLNEMVQVFINLIKNSCDIMLEKNIEKREIFINTYEKNGKLFVEFEDNGGGIDSKILHKIFNPYFSTKNNKNGTGLGLYMSKTIIEQHSSGKIYALNSEIGAKFIIELPLKIGE</sequence>
<dbReference type="CDD" id="cd00082">
    <property type="entry name" value="HisKA"/>
    <property type="match status" value="1"/>
</dbReference>
<dbReference type="SUPFAM" id="SSF55874">
    <property type="entry name" value="ATPase domain of HSP90 chaperone/DNA topoisomerase II/histidine kinase"/>
    <property type="match status" value="1"/>
</dbReference>
<dbReference type="PANTHER" id="PTHR43065:SF10">
    <property type="entry name" value="PEROXIDE STRESS-ACTIVATED HISTIDINE KINASE MAK3"/>
    <property type="match status" value="1"/>
</dbReference>
<dbReference type="AlphaFoldDB" id="A0A5J6RK11"/>
<dbReference type="InterPro" id="IPR004358">
    <property type="entry name" value="Sig_transdc_His_kin-like_C"/>
</dbReference>
<evidence type="ECO:0000259" key="10">
    <source>
        <dbReference type="PROSITE" id="PS50112"/>
    </source>
</evidence>
<dbReference type="EC" id="2.7.13.3" evidence="2"/>
<dbReference type="InterPro" id="IPR035965">
    <property type="entry name" value="PAS-like_dom_sf"/>
</dbReference>
<evidence type="ECO:0000256" key="5">
    <source>
        <dbReference type="ARBA" id="ARBA00022741"/>
    </source>
</evidence>
<keyword evidence="6 12" id="KW-0418">Kinase</keyword>
<evidence type="ECO:0000313" key="15">
    <source>
        <dbReference type="Proteomes" id="UP000509513"/>
    </source>
</evidence>
<accession>A0A5J6RK11</accession>
<dbReference type="InterPro" id="IPR003594">
    <property type="entry name" value="HATPase_dom"/>
</dbReference>
<keyword evidence="5" id="KW-0547">Nucleotide-binding</keyword>
<dbReference type="EMBL" id="VBUC01000002">
    <property type="protein sequence ID" value="TLT01605.1"/>
    <property type="molecule type" value="Genomic_DNA"/>
</dbReference>
<evidence type="ECO:0000313" key="12">
    <source>
        <dbReference type="EMBL" id="QKJ27173.1"/>
    </source>
</evidence>
<dbReference type="OrthoDB" id="9805967at2"/>
<evidence type="ECO:0000313" key="14">
    <source>
        <dbReference type="Proteomes" id="UP000305417"/>
    </source>
</evidence>
<evidence type="ECO:0000259" key="9">
    <source>
        <dbReference type="PROSITE" id="PS50109"/>
    </source>
</evidence>
<dbReference type="Gene3D" id="1.10.287.130">
    <property type="match status" value="1"/>
</dbReference>
<dbReference type="PANTHER" id="PTHR43065">
    <property type="entry name" value="SENSOR HISTIDINE KINASE"/>
    <property type="match status" value="1"/>
</dbReference>
<dbReference type="SUPFAM" id="SSF47384">
    <property type="entry name" value="Homodimeric domain of signal transducing histidine kinase"/>
    <property type="match status" value="1"/>
</dbReference>
<dbReference type="PROSITE" id="PS50109">
    <property type="entry name" value="HIS_KIN"/>
    <property type="match status" value="1"/>
</dbReference>
<keyword evidence="14" id="KW-1185">Reference proteome</keyword>
<dbReference type="InterPro" id="IPR000014">
    <property type="entry name" value="PAS"/>
</dbReference>
<dbReference type="PROSITE" id="PS50113">
    <property type="entry name" value="PAC"/>
    <property type="match status" value="1"/>
</dbReference>
<dbReference type="SMART" id="SM00388">
    <property type="entry name" value="HisKA"/>
    <property type="match status" value="1"/>
</dbReference>
<name>A0A5J6RK11_9BACT</name>
<dbReference type="KEGG" id="acib:ACBT_1264"/>
<evidence type="ECO:0000256" key="4">
    <source>
        <dbReference type="ARBA" id="ARBA00022679"/>
    </source>
</evidence>
<dbReference type="InterPro" id="IPR000700">
    <property type="entry name" value="PAS-assoc_C"/>
</dbReference>
<dbReference type="NCBIfam" id="TIGR00229">
    <property type="entry name" value="sensory_box"/>
    <property type="match status" value="1"/>
</dbReference>
<dbReference type="Gene3D" id="3.30.450.20">
    <property type="entry name" value="PAS domain"/>
    <property type="match status" value="1"/>
</dbReference>
<feature type="domain" description="PAS" evidence="10">
    <location>
        <begin position="156"/>
        <end position="207"/>
    </location>
</feature>
<dbReference type="Gene3D" id="3.30.565.10">
    <property type="entry name" value="Histidine kinase-like ATPase, C-terminal domain"/>
    <property type="match status" value="1"/>
</dbReference>
<proteinExistence type="predicted"/>
<dbReference type="Pfam" id="PF00512">
    <property type="entry name" value="HisKA"/>
    <property type="match status" value="1"/>
</dbReference>
<keyword evidence="7" id="KW-0067">ATP-binding</keyword>
<dbReference type="EMBL" id="CP054051">
    <property type="protein sequence ID" value="QKJ27173.1"/>
    <property type="molecule type" value="Genomic_DNA"/>
</dbReference>
<evidence type="ECO:0000256" key="8">
    <source>
        <dbReference type="ARBA" id="ARBA00023012"/>
    </source>
</evidence>
<dbReference type="STRING" id="1442598.GCA_000522465_00826"/>
<evidence type="ECO:0000256" key="1">
    <source>
        <dbReference type="ARBA" id="ARBA00000085"/>
    </source>
</evidence>
<dbReference type="InterPro" id="IPR005467">
    <property type="entry name" value="His_kinase_dom"/>
</dbReference>
<dbReference type="CDD" id="cd00130">
    <property type="entry name" value="PAS"/>
    <property type="match status" value="1"/>
</dbReference>
<evidence type="ECO:0000313" key="13">
    <source>
        <dbReference type="EMBL" id="TLT01605.1"/>
    </source>
</evidence>
<dbReference type="InterPro" id="IPR036890">
    <property type="entry name" value="HATPase_C_sf"/>
</dbReference>
<feature type="domain" description="Histidine kinase" evidence="9">
    <location>
        <begin position="278"/>
        <end position="494"/>
    </location>
</feature>
<reference evidence="13 14" key="1">
    <citation type="submission" date="2019-05" db="EMBL/GenBank/DDBJ databases">
        <title>Arcobacter cibarius and Arcobacter thereius providing challenges in identification an antibiotic susceptibility and Quinolone resistance.</title>
        <authorList>
            <person name="Busch A."/>
            <person name="Hanel I."/>
            <person name="Hotzel H."/>
            <person name="Tomaso H."/>
        </authorList>
    </citation>
    <scope>NUCLEOTIDE SEQUENCE [LARGE SCALE GENOMIC DNA]</scope>
    <source>
        <strain evidence="13 14">16CS0831-2</strain>
    </source>
</reference>
<keyword evidence="8" id="KW-0902">Two-component regulatory system</keyword>
<evidence type="ECO:0000256" key="3">
    <source>
        <dbReference type="ARBA" id="ARBA00022553"/>
    </source>
</evidence>
<keyword evidence="4" id="KW-0808">Transferase</keyword>